<accession>A0A3E1K809</accession>
<evidence type="ECO:0000256" key="5">
    <source>
        <dbReference type="ARBA" id="ARBA00023136"/>
    </source>
</evidence>
<dbReference type="PANTHER" id="PTHR30606:SF10">
    <property type="entry name" value="PHOSPHATIDYLINOSITOL MANNOSIDE ACYLTRANSFERASE"/>
    <property type="match status" value="1"/>
</dbReference>
<comment type="caution">
    <text evidence="7">The sequence shown here is derived from an EMBL/GenBank/DDBJ whole genome shotgun (WGS) entry which is preliminary data.</text>
</comment>
<evidence type="ECO:0000256" key="6">
    <source>
        <dbReference type="ARBA" id="ARBA00023315"/>
    </source>
</evidence>
<evidence type="ECO:0000256" key="4">
    <source>
        <dbReference type="ARBA" id="ARBA00022679"/>
    </source>
</evidence>
<dbReference type="GO" id="GO:0016746">
    <property type="term" value="F:acyltransferase activity"/>
    <property type="evidence" value="ECO:0007669"/>
    <property type="project" value="UniProtKB-KW"/>
</dbReference>
<dbReference type="GO" id="GO:0005886">
    <property type="term" value="C:plasma membrane"/>
    <property type="evidence" value="ECO:0007669"/>
    <property type="project" value="UniProtKB-SubCell"/>
</dbReference>
<dbReference type="Proteomes" id="UP000260351">
    <property type="component" value="Unassembled WGS sequence"/>
</dbReference>
<dbReference type="OrthoDB" id="9803456at2"/>
<dbReference type="RefSeq" id="WP_116650805.1">
    <property type="nucleotide sequence ID" value="NZ_QUZK01000037.1"/>
</dbReference>
<proteinExistence type="predicted"/>
<dbReference type="EMBL" id="QUZK01000037">
    <property type="protein sequence ID" value="RFF30204.1"/>
    <property type="molecule type" value="Genomic_DNA"/>
</dbReference>
<keyword evidence="8" id="KW-1185">Reference proteome</keyword>
<dbReference type="Pfam" id="PF03279">
    <property type="entry name" value="Lip_A_acyltrans"/>
    <property type="match status" value="1"/>
</dbReference>
<gene>
    <name evidence="7" type="ORF">DZC52_08990</name>
</gene>
<keyword evidence="2" id="KW-1003">Cell membrane</keyword>
<reference evidence="7 8" key="1">
    <citation type="submission" date="2018-08" db="EMBL/GenBank/DDBJ databases">
        <title>Wenzhouxiangella salilacus sp. nov., a novel bacterium isolated from a saline lake in Xinjiang Province, China.</title>
        <authorList>
            <person name="Han S."/>
        </authorList>
    </citation>
    <scope>NUCLEOTIDE SEQUENCE [LARGE SCALE GENOMIC DNA]</scope>
    <source>
        <strain evidence="7 8">XDB06</strain>
    </source>
</reference>
<sequence>MIERLAVALLHLLSWLPLPLLHRLAVPMAWIARFTPWRGHDVVRTNLSICFPEAGEPEREKLYRRHLVEMMRLVLESGAVWYWPGDRLQRHVREVEGWDEVRQSAERGKGVLIVGAHFGNWEMLPLWLSLQGPITALYKAPRQPGFDRRVTDSRQRFGARLVASGSPAMRHLMAGLKRGELIGLLADQQPKQGEGVFVDFFGRPALTMTLVNRLARRTGCAVVFTSAERLPAGSGWRLRFEPADPAIADDDPATGMAVMHRWLEEEIRRNPAQYLWSYKRFSRQPGERPSPYPSKKGK</sequence>
<name>A0A3E1K809_9GAMM</name>
<dbReference type="PANTHER" id="PTHR30606">
    <property type="entry name" value="LIPID A BIOSYNTHESIS LAUROYL ACYLTRANSFERASE"/>
    <property type="match status" value="1"/>
</dbReference>
<keyword evidence="3" id="KW-0997">Cell inner membrane</keyword>
<evidence type="ECO:0000256" key="2">
    <source>
        <dbReference type="ARBA" id="ARBA00022475"/>
    </source>
</evidence>
<evidence type="ECO:0000256" key="3">
    <source>
        <dbReference type="ARBA" id="ARBA00022519"/>
    </source>
</evidence>
<protein>
    <submittedName>
        <fullName evidence="7">Lipid A biosynthesis acyltransferase</fullName>
    </submittedName>
</protein>
<evidence type="ECO:0000313" key="7">
    <source>
        <dbReference type="EMBL" id="RFF30204.1"/>
    </source>
</evidence>
<organism evidence="7 8">
    <name type="scientific">Wenzhouxiangella sediminis</name>
    <dbReference type="NCBI Taxonomy" id="1792836"/>
    <lineage>
        <taxon>Bacteria</taxon>
        <taxon>Pseudomonadati</taxon>
        <taxon>Pseudomonadota</taxon>
        <taxon>Gammaproteobacteria</taxon>
        <taxon>Chromatiales</taxon>
        <taxon>Wenzhouxiangellaceae</taxon>
        <taxon>Wenzhouxiangella</taxon>
    </lineage>
</organism>
<dbReference type="AlphaFoldDB" id="A0A3E1K809"/>
<dbReference type="PIRSF" id="PIRSF026649">
    <property type="entry name" value="MsbB"/>
    <property type="match status" value="1"/>
</dbReference>
<evidence type="ECO:0000313" key="8">
    <source>
        <dbReference type="Proteomes" id="UP000260351"/>
    </source>
</evidence>
<keyword evidence="6 7" id="KW-0012">Acyltransferase</keyword>
<comment type="subcellular location">
    <subcellularLocation>
        <location evidence="1">Cell inner membrane</location>
    </subcellularLocation>
</comment>
<keyword evidence="4 7" id="KW-0808">Transferase</keyword>
<dbReference type="GO" id="GO:0009247">
    <property type="term" value="P:glycolipid biosynthetic process"/>
    <property type="evidence" value="ECO:0007669"/>
    <property type="project" value="UniProtKB-ARBA"/>
</dbReference>
<dbReference type="CDD" id="cd07984">
    <property type="entry name" value="LPLAT_LABLAT-like"/>
    <property type="match status" value="1"/>
</dbReference>
<evidence type="ECO:0000256" key="1">
    <source>
        <dbReference type="ARBA" id="ARBA00004533"/>
    </source>
</evidence>
<keyword evidence="5" id="KW-0472">Membrane</keyword>
<dbReference type="InterPro" id="IPR004960">
    <property type="entry name" value="LipA_acyltrans"/>
</dbReference>